<name>A0A3N4LU01_9PEZI</name>
<feature type="region of interest" description="Disordered" evidence="5">
    <location>
        <begin position="263"/>
        <end position="312"/>
    </location>
</feature>
<feature type="region of interest" description="Disordered" evidence="5">
    <location>
        <begin position="643"/>
        <end position="668"/>
    </location>
</feature>
<dbReference type="InterPro" id="IPR013882">
    <property type="entry name" value="Ctp1_C"/>
</dbReference>
<dbReference type="Proteomes" id="UP000267821">
    <property type="component" value="Unassembled WGS sequence"/>
</dbReference>
<sequence>MEVTQITRRHRVGLFNAFTKAFGELEAELLKREEAVIEEKLKATILEHNAKPEDEIEPGRHEQPPGVNQADIIELQKIIAALIKENEDLRKRNSELEDVEALKQDRTLRSRSANKENIENAVCGMTNALASQQHTVGPTVGIQTEIDAVDASPQYEELAKKYEQMRQQVKHYREAHTILVEKYRRNKAVWKQWVEQDRLRRQKSEKLKAQLNATRRGATVLVTPARSGSGGLLVGTSNVTSAMQPPIISSPALLTAPAIAETQWSSSPPATRKVLNEPDNSSPTPLQQAPISHRATPGTEQVANYDSDHTTDGEGELRVAAFSPISHAVFNDGEQNDSPRLPKPPARVKAERFTQSAKDVPVYIKSETRSSNSVLDHIAFSQHSLDLDDLGYRPETPRKRKYMSNYQSRAQKNNVTPTSLRHRLTVVSQAQEEELQDGYDEAGEEDRSRQSGATTVPNFIPTPRSSGVKISIQEDSQPADMPLPAPDGARPKTSSKQAPRKDAASHCLSTTSQRKQAVSTPGKEPVKPAATIRIIESRHDKKTRDPKTIDSEIGFMTEDGTNRVDTRLKSISTDKALSEREVLKRMLDTPPVKVPSIAHLRKSAKSKGVTPAHSTIDEKEDGGFRFRTPVMQGHLTKRNIPVTDPPVSKKAKFTTGSERKPARDETLGPQYGRLRARNAKDLNISDFAINADKARGFRYAYQEVIRKRDERKCLPGCIGSCCKELREFLAKAGMPPELPSKAPKWRSSPIPGSSQMPPDEEEFEEDEEEPLQVDRGQLRQFVDKFAKHRNMFDRDKSPEGFWASEFPDTQEMHERKTKAKGEERKKVADMKREAGKRGGRWVFRDEV</sequence>
<dbReference type="AlphaFoldDB" id="A0A3N4LU01"/>
<accession>A0A3N4LU01</accession>
<evidence type="ECO:0000259" key="6">
    <source>
        <dbReference type="Pfam" id="PF08573"/>
    </source>
</evidence>
<feature type="compositionally biased region" description="Acidic residues" evidence="5">
    <location>
        <begin position="758"/>
        <end position="771"/>
    </location>
</feature>
<feature type="compositionally biased region" description="Acidic residues" evidence="5">
    <location>
        <begin position="431"/>
        <end position="444"/>
    </location>
</feature>
<evidence type="ECO:0000256" key="2">
    <source>
        <dbReference type="ARBA" id="ARBA00022763"/>
    </source>
</evidence>
<keyword evidence="2" id="KW-0227">DNA damage</keyword>
<feature type="compositionally biased region" description="Basic and acidic residues" evidence="5">
    <location>
        <begin position="657"/>
        <end position="666"/>
    </location>
</feature>
<dbReference type="GO" id="GO:0006281">
    <property type="term" value="P:DNA repair"/>
    <property type="evidence" value="ECO:0007669"/>
    <property type="project" value="InterPro"/>
</dbReference>
<feature type="region of interest" description="Disordered" evidence="5">
    <location>
        <begin position="602"/>
        <end position="621"/>
    </location>
</feature>
<evidence type="ECO:0000256" key="3">
    <source>
        <dbReference type="ARBA" id="ARBA00023242"/>
    </source>
</evidence>
<gene>
    <name evidence="7" type="ORF">L211DRAFT_821478</name>
</gene>
<feature type="compositionally biased region" description="Polar residues" evidence="5">
    <location>
        <begin position="507"/>
        <end position="519"/>
    </location>
</feature>
<feature type="compositionally biased region" description="Polar residues" evidence="5">
    <location>
        <begin position="404"/>
        <end position="419"/>
    </location>
</feature>
<evidence type="ECO:0000313" key="7">
    <source>
        <dbReference type="EMBL" id="RPB26376.1"/>
    </source>
</evidence>
<reference evidence="7 8" key="1">
    <citation type="journal article" date="2018" name="Nat. Ecol. Evol.">
        <title>Pezizomycetes genomes reveal the molecular basis of ectomycorrhizal truffle lifestyle.</title>
        <authorList>
            <person name="Murat C."/>
            <person name="Payen T."/>
            <person name="Noel B."/>
            <person name="Kuo A."/>
            <person name="Morin E."/>
            <person name="Chen J."/>
            <person name="Kohler A."/>
            <person name="Krizsan K."/>
            <person name="Balestrini R."/>
            <person name="Da Silva C."/>
            <person name="Montanini B."/>
            <person name="Hainaut M."/>
            <person name="Levati E."/>
            <person name="Barry K.W."/>
            <person name="Belfiori B."/>
            <person name="Cichocki N."/>
            <person name="Clum A."/>
            <person name="Dockter R.B."/>
            <person name="Fauchery L."/>
            <person name="Guy J."/>
            <person name="Iotti M."/>
            <person name="Le Tacon F."/>
            <person name="Lindquist E.A."/>
            <person name="Lipzen A."/>
            <person name="Malagnac F."/>
            <person name="Mello A."/>
            <person name="Molinier V."/>
            <person name="Miyauchi S."/>
            <person name="Poulain J."/>
            <person name="Riccioni C."/>
            <person name="Rubini A."/>
            <person name="Sitrit Y."/>
            <person name="Splivallo R."/>
            <person name="Traeger S."/>
            <person name="Wang M."/>
            <person name="Zifcakova L."/>
            <person name="Wipf D."/>
            <person name="Zambonelli A."/>
            <person name="Paolocci F."/>
            <person name="Nowrousian M."/>
            <person name="Ottonello S."/>
            <person name="Baldrian P."/>
            <person name="Spatafora J.W."/>
            <person name="Henrissat B."/>
            <person name="Nagy L.G."/>
            <person name="Aury J.M."/>
            <person name="Wincker P."/>
            <person name="Grigoriev I.V."/>
            <person name="Bonfante P."/>
            <person name="Martin F.M."/>
        </authorList>
    </citation>
    <scope>NUCLEOTIDE SEQUENCE [LARGE SCALE GENOMIC DNA]</scope>
    <source>
        <strain evidence="7 8">ATCC MYA-4762</strain>
    </source>
</reference>
<dbReference type="STRING" id="1051890.A0A3N4LU01"/>
<evidence type="ECO:0000313" key="8">
    <source>
        <dbReference type="Proteomes" id="UP000267821"/>
    </source>
</evidence>
<feature type="compositionally biased region" description="Polar residues" evidence="5">
    <location>
        <begin position="278"/>
        <end position="290"/>
    </location>
</feature>
<proteinExistence type="predicted"/>
<feature type="region of interest" description="Disordered" evidence="5">
    <location>
        <begin position="796"/>
        <end position="847"/>
    </location>
</feature>
<feature type="region of interest" description="Disordered" evidence="5">
    <location>
        <begin position="427"/>
        <end position="527"/>
    </location>
</feature>
<organism evidence="7 8">
    <name type="scientific">Terfezia boudieri ATCC MYA-4762</name>
    <dbReference type="NCBI Taxonomy" id="1051890"/>
    <lineage>
        <taxon>Eukaryota</taxon>
        <taxon>Fungi</taxon>
        <taxon>Dikarya</taxon>
        <taxon>Ascomycota</taxon>
        <taxon>Pezizomycotina</taxon>
        <taxon>Pezizomycetes</taxon>
        <taxon>Pezizales</taxon>
        <taxon>Pezizaceae</taxon>
        <taxon>Terfezia</taxon>
    </lineage>
</organism>
<evidence type="ECO:0000256" key="5">
    <source>
        <dbReference type="SAM" id="MobiDB-lite"/>
    </source>
</evidence>
<feature type="domain" description="DNA endonuclease activator Ctp1 C-terminal" evidence="6">
    <location>
        <begin position="700"/>
        <end position="811"/>
    </location>
</feature>
<comment type="subcellular location">
    <subcellularLocation>
        <location evidence="1">Nucleus</location>
    </subcellularLocation>
</comment>
<evidence type="ECO:0000256" key="1">
    <source>
        <dbReference type="ARBA" id="ARBA00004123"/>
    </source>
</evidence>
<dbReference type="OrthoDB" id="5801062at2759"/>
<feature type="coiled-coil region" evidence="4">
    <location>
        <begin position="72"/>
        <end position="99"/>
    </location>
</feature>
<evidence type="ECO:0000256" key="4">
    <source>
        <dbReference type="SAM" id="Coils"/>
    </source>
</evidence>
<keyword evidence="4" id="KW-0175">Coiled coil</keyword>
<dbReference type="GO" id="GO:0005634">
    <property type="term" value="C:nucleus"/>
    <property type="evidence" value="ECO:0007669"/>
    <property type="project" value="UniProtKB-SubCell"/>
</dbReference>
<dbReference type="Pfam" id="PF08573">
    <property type="entry name" value="SAE2"/>
    <property type="match status" value="1"/>
</dbReference>
<feature type="region of interest" description="Disordered" evidence="5">
    <location>
        <begin position="734"/>
        <end position="775"/>
    </location>
</feature>
<feature type="region of interest" description="Disordered" evidence="5">
    <location>
        <begin position="402"/>
        <end position="421"/>
    </location>
</feature>
<dbReference type="EMBL" id="ML121535">
    <property type="protein sequence ID" value="RPB26376.1"/>
    <property type="molecule type" value="Genomic_DNA"/>
</dbReference>
<keyword evidence="8" id="KW-1185">Reference proteome</keyword>
<protein>
    <recommendedName>
        <fullName evidence="6">DNA endonuclease activator Ctp1 C-terminal domain-containing protein</fullName>
    </recommendedName>
</protein>
<feature type="compositionally biased region" description="Basic and acidic residues" evidence="5">
    <location>
        <begin position="810"/>
        <end position="847"/>
    </location>
</feature>
<keyword evidence="3" id="KW-0539">Nucleus</keyword>
<dbReference type="InParanoid" id="A0A3N4LU01"/>